<feature type="non-terminal residue" evidence="1">
    <location>
        <position position="1"/>
    </location>
</feature>
<dbReference type="RefSeq" id="XP_033577620.1">
    <property type="nucleotide sequence ID" value="XM_033714401.1"/>
</dbReference>
<dbReference type="Proteomes" id="UP000504636">
    <property type="component" value="Unplaced"/>
</dbReference>
<gene>
    <name evidence="1 3" type="ORF">BDZ99DRAFT_343301</name>
</gene>
<name>A0A6A6YP35_9PEZI</name>
<accession>A0A6A6YP35</accession>
<dbReference type="OrthoDB" id="3865154at2759"/>
<protein>
    <submittedName>
        <fullName evidence="1 3">Uncharacterized protein</fullName>
    </submittedName>
</protein>
<proteinExistence type="predicted"/>
<dbReference type="EMBL" id="MU003699">
    <property type="protein sequence ID" value="KAF2810656.1"/>
    <property type="molecule type" value="Genomic_DNA"/>
</dbReference>
<organism evidence="1">
    <name type="scientific">Mytilinidion resinicola</name>
    <dbReference type="NCBI Taxonomy" id="574789"/>
    <lineage>
        <taxon>Eukaryota</taxon>
        <taxon>Fungi</taxon>
        <taxon>Dikarya</taxon>
        <taxon>Ascomycota</taxon>
        <taxon>Pezizomycotina</taxon>
        <taxon>Dothideomycetes</taxon>
        <taxon>Pleosporomycetidae</taxon>
        <taxon>Mytilinidiales</taxon>
        <taxon>Mytilinidiaceae</taxon>
        <taxon>Mytilinidion</taxon>
    </lineage>
</organism>
<dbReference type="AlphaFoldDB" id="A0A6A6YP35"/>
<evidence type="ECO:0000313" key="1">
    <source>
        <dbReference type="EMBL" id="KAF2810656.1"/>
    </source>
</evidence>
<dbReference type="GeneID" id="54455294"/>
<reference evidence="3" key="2">
    <citation type="submission" date="2020-04" db="EMBL/GenBank/DDBJ databases">
        <authorList>
            <consortium name="NCBI Genome Project"/>
        </authorList>
    </citation>
    <scope>NUCLEOTIDE SEQUENCE</scope>
    <source>
        <strain evidence="3">CBS 304.34</strain>
    </source>
</reference>
<feature type="non-terminal residue" evidence="1">
    <location>
        <position position="103"/>
    </location>
</feature>
<evidence type="ECO:0000313" key="3">
    <source>
        <dbReference type="RefSeq" id="XP_033577620.1"/>
    </source>
</evidence>
<reference evidence="3" key="3">
    <citation type="submission" date="2025-04" db="UniProtKB">
        <authorList>
            <consortium name="RefSeq"/>
        </authorList>
    </citation>
    <scope>IDENTIFICATION</scope>
    <source>
        <strain evidence="3">CBS 304.34</strain>
    </source>
</reference>
<sequence>KHIYSCYKKRLRTSYKFAELCFPCSEWITSEKEWIDHCQAHLDKPEGIPTQCNPFSYGGCLASPRYCPFCLGDTALPATSLMRQFLDRPEWQDHVEQHIEKLE</sequence>
<reference evidence="1 3" key="1">
    <citation type="journal article" date="2020" name="Stud. Mycol.">
        <title>101 Dothideomycetes genomes: a test case for predicting lifestyles and emergence of pathogens.</title>
        <authorList>
            <person name="Haridas S."/>
            <person name="Albert R."/>
            <person name="Binder M."/>
            <person name="Bloem J."/>
            <person name="Labutti K."/>
            <person name="Salamov A."/>
            <person name="Andreopoulos B."/>
            <person name="Baker S."/>
            <person name="Barry K."/>
            <person name="Bills G."/>
            <person name="Bluhm B."/>
            <person name="Cannon C."/>
            <person name="Castanera R."/>
            <person name="Culley D."/>
            <person name="Daum C."/>
            <person name="Ezra D."/>
            <person name="Gonzalez J."/>
            <person name="Henrissat B."/>
            <person name="Kuo A."/>
            <person name="Liang C."/>
            <person name="Lipzen A."/>
            <person name="Lutzoni F."/>
            <person name="Magnuson J."/>
            <person name="Mondo S."/>
            <person name="Nolan M."/>
            <person name="Ohm R."/>
            <person name="Pangilinan J."/>
            <person name="Park H.-J."/>
            <person name="Ramirez L."/>
            <person name="Alfaro M."/>
            <person name="Sun H."/>
            <person name="Tritt A."/>
            <person name="Yoshinaga Y."/>
            <person name="Zwiers L.-H."/>
            <person name="Turgeon B."/>
            <person name="Goodwin S."/>
            <person name="Spatafora J."/>
            <person name="Crous P."/>
            <person name="Grigoriev I."/>
        </authorList>
    </citation>
    <scope>NUCLEOTIDE SEQUENCE</scope>
    <source>
        <strain evidence="1 3">CBS 304.34</strain>
    </source>
</reference>
<keyword evidence="2" id="KW-1185">Reference proteome</keyword>
<evidence type="ECO:0000313" key="2">
    <source>
        <dbReference type="Proteomes" id="UP000504636"/>
    </source>
</evidence>